<feature type="compositionally biased region" description="Basic and acidic residues" evidence="2">
    <location>
        <begin position="41"/>
        <end position="55"/>
    </location>
</feature>
<name>A0A6L2JDS3_TANCI</name>
<gene>
    <name evidence="3" type="ORF">Tci_007079</name>
</gene>
<sequence>MLAVARGHSGGDDPSRPPLRPIGTGCRGVGGRKATRGGRGGSRDGGSKGARKETKNLGLKKVTDEYGPLKIRFEFNDKGTMLHLGENSARWSNLMESFAIREYPSLIQTFFDTHTYGDEFAQDEARVQYENMLRLRDLGANTPTGAPYTEERIMVMTEAEIEEIKEDGKRLRKELELLRRVVRSDDRMSHIMILAGVGVTGLLQSSYHSVGGDMSSGKVAHVVGDTMPIVDSVNYENTFSGDMSPGILVGKIN</sequence>
<evidence type="ECO:0000256" key="1">
    <source>
        <dbReference type="SAM" id="Coils"/>
    </source>
</evidence>
<accession>A0A6L2JDS3</accession>
<feature type="compositionally biased region" description="Gly residues" evidence="2">
    <location>
        <begin position="25"/>
        <end position="40"/>
    </location>
</feature>
<keyword evidence="1" id="KW-0175">Coiled coil</keyword>
<organism evidence="3">
    <name type="scientific">Tanacetum cinerariifolium</name>
    <name type="common">Dalmatian daisy</name>
    <name type="synonym">Chrysanthemum cinerariifolium</name>
    <dbReference type="NCBI Taxonomy" id="118510"/>
    <lineage>
        <taxon>Eukaryota</taxon>
        <taxon>Viridiplantae</taxon>
        <taxon>Streptophyta</taxon>
        <taxon>Embryophyta</taxon>
        <taxon>Tracheophyta</taxon>
        <taxon>Spermatophyta</taxon>
        <taxon>Magnoliopsida</taxon>
        <taxon>eudicotyledons</taxon>
        <taxon>Gunneridae</taxon>
        <taxon>Pentapetalae</taxon>
        <taxon>asterids</taxon>
        <taxon>campanulids</taxon>
        <taxon>Asterales</taxon>
        <taxon>Asteraceae</taxon>
        <taxon>Asteroideae</taxon>
        <taxon>Anthemideae</taxon>
        <taxon>Anthemidinae</taxon>
        <taxon>Tanacetum</taxon>
    </lineage>
</organism>
<feature type="region of interest" description="Disordered" evidence="2">
    <location>
        <begin position="1"/>
        <end position="58"/>
    </location>
</feature>
<comment type="caution">
    <text evidence="3">The sequence shown here is derived from an EMBL/GenBank/DDBJ whole genome shotgun (WGS) entry which is preliminary data.</text>
</comment>
<reference evidence="3" key="1">
    <citation type="journal article" date="2019" name="Sci. Rep.">
        <title>Draft genome of Tanacetum cinerariifolium, the natural source of mosquito coil.</title>
        <authorList>
            <person name="Yamashiro T."/>
            <person name="Shiraishi A."/>
            <person name="Satake H."/>
            <person name="Nakayama K."/>
        </authorList>
    </citation>
    <scope>NUCLEOTIDE SEQUENCE</scope>
</reference>
<evidence type="ECO:0000313" key="3">
    <source>
        <dbReference type="EMBL" id="GEU35101.1"/>
    </source>
</evidence>
<proteinExistence type="predicted"/>
<protein>
    <submittedName>
        <fullName evidence="3">Uncharacterized protein</fullName>
    </submittedName>
</protein>
<dbReference type="EMBL" id="BKCJ010000654">
    <property type="protein sequence ID" value="GEU35101.1"/>
    <property type="molecule type" value="Genomic_DNA"/>
</dbReference>
<dbReference type="AlphaFoldDB" id="A0A6L2JDS3"/>
<evidence type="ECO:0000256" key="2">
    <source>
        <dbReference type="SAM" id="MobiDB-lite"/>
    </source>
</evidence>
<feature type="coiled-coil region" evidence="1">
    <location>
        <begin position="154"/>
        <end position="181"/>
    </location>
</feature>